<dbReference type="EMBL" id="LAZR01004130">
    <property type="protein sequence ID" value="KKN11485.1"/>
    <property type="molecule type" value="Genomic_DNA"/>
</dbReference>
<dbReference type="AlphaFoldDB" id="A0A0F9MW10"/>
<organism evidence="1">
    <name type="scientific">marine sediment metagenome</name>
    <dbReference type="NCBI Taxonomy" id="412755"/>
    <lineage>
        <taxon>unclassified sequences</taxon>
        <taxon>metagenomes</taxon>
        <taxon>ecological metagenomes</taxon>
    </lineage>
</organism>
<reference evidence="1" key="1">
    <citation type="journal article" date="2015" name="Nature">
        <title>Complex archaea that bridge the gap between prokaryotes and eukaryotes.</title>
        <authorList>
            <person name="Spang A."/>
            <person name="Saw J.H."/>
            <person name="Jorgensen S.L."/>
            <person name="Zaremba-Niedzwiedzka K."/>
            <person name="Martijn J."/>
            <person name="Lind A.E."/>
            <person name="van Eijk R."/>
            <person name="Schleper C."/>
            <person name="Guy L."/>
            <person name="Ettema T.J."/>
        </authorList>
    </citation>
    <scope>NUCLEOTIDE SEQUENCE</scope>
</reference>
<sequence length="39" mass="4291">VVQNALKNGKKGPEIGEEVKLAEINCIKAFLKHEKSQAQ</sequence>
<comment type="caution">
    <text evidence="1">The sequence shown here is derived from an EMBL/GenBank/DDBJ whole genome shotgun (WGS) entry which is preliminary data.</text>
</comment>
<evidence type="ECO:0000313" key="1">
    <source>
        <dbReference type="EMBL" id="KKN11485.1"/>
    </source>
</evidence>
<proteinExistence type="predicted"/>
<accession>A0A0F9MW10</accession>
<name>A0A0F9MW10_9ZZZZ</name>
<protein>
    <submittedName>
        <fullName evidence="1">Uncharacterized protein</fullName>
    </submittedName>
</protein>
<feature type="non-terminal residue" evidence="1">
    <location>
        <position position="1"/>
    </location>
</feature>
<gene>
    <name evidence="1" type="ORF">LCGC14_1025970</name>
</gene>